<dbReference type="InterPro" id="IPR007409">
    <property type="entry name" value="Restrct_endonuc_type1_HsdR_N"/>
</dbReference>
<accession>X1NH74</accession>
<sequence length="285" mass="33099">MVSNSRLSTQQTGMYTEAGIVEKPIIEWLQELGWRYTPSSNLRRTPEEPFEFATLRKAITRLNLGVIETDEAVERVVSKLQRLSNDISGNKEFLDWLKGEKSIILKPGQKAKTVRLIDYEHVNSNSFVVTNQFRFSGYETRRFDIVLMVNGIPLVIIEAKKPTATYDYTEAMKQLLRYHREAPQIFKYLAFVCATDGMTFKYNWVDENNYSYWRNPAFFDPVEGAVKGLFPRRGFLDMVNNFIVFEKTKEELTKKIARYQQVSAANKVVERVLKGKPKTGLIWHT</sequence>
<evidence type="ECO:0000256" key="6">
    <source>
        <dbReference type="ARBA" id="ARBA00022747"/>
    </source>
</evidence>
<dbReference type="PANTHER" id="PTHR30195:SF15">
    <property type="entry name" value="TYPE I RESTRICTION ENZYME HINDI ENDONUCLEASE SUBUNIT"/>
    <property type="match status" value="1"/>
</dbReference>
<dbReference type="InterPro" id="IPR051268">
    <property type="entry name" value="Type-I_R_enzyme_R_subunit"/>
</dbReference>
<keyword evidence="9" id="KW-0067">ATP-binding</keyword>
<keyword evidence="6" id="KW-0680">Restriction system</keyword>
<evidence type="ECO:0000256" key="1">
    <source>
        <dbReference type="ARBA" id="ARBA00000851"/>
    </source>
</evidence>
<evidence type="ECO:0000256" key="7">
    <source>
        <dbReference type="ARBA" id="ARBA00022759"/>
    </source>
</evidence>
<evidence type="ECO:0000256" key="9">
    <source>
        <dbReference type="ARBA" id="ARBA00022840"/>
    </source>
</evidence>
<evidence type="ECO:0000256" key="10">
    <source>
        <dbReference type="ARBA" id="ARBA00023125"/>
    </source>
</evidence>
<evidence type="ECO:0000256" key="5">
    <source>
        <dbReference type="ARBA" id="ARBA00022741"/>
    </source>
</evidence>
<protein>
    <recommendedName>
        <fullName evidence="3">type I site-specific deoxyribonuclease</fullName>
        <ecNumber evidence="3">3.1.21.3</ecNumber>
    </recommendedName>
</protein>
<dbReference type="PANTHER" id="PTHR30195">
    <property type="entry name" value="TYPE I SITE-SPECIFIC DEOXYRIBONUCLEASE PROTEIN SUBUNIT M AND R"/>
    <property type="match status" value="1"/>
</dbReference>
<evidence type="ECO:0000259" key="11">
    <source>
        <dbReference type="Pfam" id="PF04313"/>
    </source>
</evidence>
<dbReference type="GO" id="GO:0003677">
    <property type="term" value="F:DNA binding"/>
    <property type="evidence" value="ECO:0007669"/>
    <property type="project" value="UniProtKB-KW"/>
</dbReference>
<dbReference type="EC" id="3.1.21.3" evidence="3"/>
<dbReference type="EMBL" id="BARV01016656">
    <property type="protein sequence ID" value="GAI29546.1"/>
    <property type="molecule type" value="Genomic_DNA"/>
</dbReference>
<comment type="similarity">
    <text evidence="2">Belongs to the HsdR family.</text>
</comment>
<evidence type="ECO:0000313" key="12">
    <source>
        <dbReference type="EMBL" id="GAI29546.1"/>
    </source>
</evidence>
<reference evidence="12" key="1">
    <citation type="journal article" date="2014" name="Front. Microbiol.">
        <title>High frequency of phylogenetically diverse reductive dehalogenase-homologous genes in deep subseafloor sedimentary metagenomes.</title>
        <authorList>
            <person name="Kawai M."/>
            <person name="Futagami T."/>
            <person name="Toyoda A."/>
            <person name="Takaki Y."/>
            <person name="Nishi S."/>
            <person name="Hori S."/>
            <person name="Arai W."/>
            <person name="Tsubouchi T."/>
            <person name="Morono Y."/>
            <person name="Uchiyama I."/>
            <person name="Ito T."/>
            <person name="Fujiyama A."/>
            <person name="Inagaki F."/>
            <person name="Takami H."/>
        </authorList>
    </citation>
    <scope>NUCLEOTIDE SEQUENCE</scope>
    <source>
        <strain evidence="12">Expedition CK06-06</strain>
    </source>
</reference>
<dbReference type="Gene3D" id="3.90.1570.50">
    <property type="match status" value="1"/>
</dbReference>
<evidence type="ECO:0000256" key="2">
    <source>
        <dbReference type="ARBA" id="ARBA00008598"/>
    </source>
</evidence>
<keyword evidence="5" id="KW-0547">Nucleotide-binding</keyword>
<feature type="non-terminal residue" evidence="12">
    <location>
        <position position="285"/>
    </location>
</feature>
<organism evidence="12">
    <name type="scientific">marine sediment metagenome</name>
    <dbReference type="NCBI Taxonomy" id="412755"/>
    <lineage>
        <taxon>unclassified sequences</taxon>
        <taxon>metagenomes</taxon>
        <taxon>ecological metagenomes</taxon>
    </lineage>
</organism>
<keyword evidence="7" id="KW-0255">Endonuclease</keyword>
<evidence type="ECO:0000256" key="4">
    <source>
        <dbReference type="ARBA" id="ARBA00022722"/>
    </source>
</evidence>
<dbReference type="Pfam" id="PF04313">
    <property type="entry name" value="HSDR_N"/>
    <property type="match status" value="1"/>
</dbReference>
<name>X1NH74_9ZZZZ</name>
<proteinExistence type="inferred from homology"/>
<dbReference type="CDD" id="cd22332">
    <property type="entry name" value="HsdR_N"/>
    <property type="match status" value="1"/>
</dbReference>
<gene>
    <name evidence="12" type="ORF">S06H3_28535</name>
</gene>
<keyword evidence="4" id="KW-0540">Nuclease</keyword>
<comment type="caution">
    <text evidence="12">The sequence shown here is derived from an EMBL/GenBank/DDBJ whole genome shotgun (WGS) entry which is preliminary data.</text>
</comment>
<evidence type="ECO:0000256" key="8">
    <source>
        <dbReference type="ARBA" id="ARBA00022801"/>
    </source>
</evidence>
<dbReference type="AlphaFoldDB" id="X1NH74"/>
<comment type="catalytic activity">
    <reaction evidence="1">
        <text>Endonucleolytic cleavage of DNA to give random double-stranded fragments with terminal 5'-phosphates, ATP is simultaneously hydrolyzed.</text>
        <dbReference type="EC" id="3.1.21.3"/>
    </reaction>
</comment>
<dbReference type="GO" id="GO:0009307">
    <property type="term" value="P:DNA restriction-modification system"/>
    <property type="evidence" value="ECO:0007669"/>
    <property type="project" value="UniProtKB-KW"/>
</dbReference>
<keyword evidence="10" id="KW-0238">DNA-binding</keyword>
<evidence type="ECO:0000256" key="3">
    <source>
        <dbReference type="ARBA" id="ARBA00012654"/>
    </source>
</evidence>
<feature type="domain" description="Restriction endonuclease type I HsdR N-terminal" evidence="11">
    <location>
        <begin position="14"/>
        <end position="202"/>
    </location>
</feature>
<dbReference type="GO" id="GO:0005524">
    <property type="term" value="F:ATP binding"/>
    <property type="evidence" value="ECO:0007669"/>
    <property type="project" value="UniProtKB-KW"/>
</dbReference>
<keyword evidence="8" id="KW-0378">Hydrolase</keyword>
<dbReference type="GO" id="GO:0009035">
    <property type="term" value="F:type I site-specific deoxyribonuclease activity"/>
    <property type="evidence" value="ECO:0007669"/>
    <property type="project" value="UniProtKB-EC"/>
</dbReference>